<gene>
    <name evidence="2" type="ORF">Amac_053380</name>
</gene>
<keyword evidence="3" id="KW-1185">Reference proteome</keyword>
<proteinExistence type="predicted"/>
<dbReference type="Proteomes" id="UP000331127">
    <property type="component" value="Unassembled WGS sequence"/>
</dbReference>
<evidence type="ECO:0000256" key="1">
    <source>
        <dbReference type="SAM" id="SignalP"/>
    </source>
</evidence>
<keyword evidence="1" id="KW-0732">Signal</keyword>
<sequence>MRMARTLFKSAIAVAALTLLLPGHAHAEAYDEDTCYLGAGSTTCTTPADGVEAHNSQHWVQVYGAAGHILVVRDKDPGHNNAIVYSGNGQGSWVTIYGLYGETYVLSAANYSGVPGYVRIRNYT</sequence>
<accession>A0A5M3WWR5</accession>
<dbReference type="EMBL" id="BLAE01000032">
    <property type="protein sequence ID" value="GES11741.1"/>
    <property type="molecule type" value="Genomic_DNA"/>
</dbReference>
<evidence type="ECO:0000313" key="3">
    <source>
        <dbReference type="Proteomes" id="UP000331127"/>
    </source>
</evidence>
<comment type="caution">
    <text evidence="2">The sequence shown here is derived from an EMBL/GenBank/DDBJ whole genome shotgun (WGS) entry which is preliminary data.</text>
</comment>
<name>A0A5M3WWR5_9ACTN</name>
<evidence type="ECO:0000313" key="2">
    <source>
        <dbReference type="EMBL" id="GES11741.1"/>
    </source>
</evidence>
<protein>
    <submittedName>
        <fullName evidence="2">Uncharacterized protein</fullName>
    </submittedName>
</protein>
<feature type="signal peptide" evidence="1">
    <location>
        <begin position="1"/>
        <end position="27"/>
    </location>
</feature>
<dbReference type="AlphaFoldDB" id="A0A5M3WWR5"/>
<organism evidence="2 3">
    <name type="scientific">Acrocarpospora macrocephala</name>
    <dbReference type="NCBI Taxonomy" id="150177"/>
    <lineage>
        <taxon>Bacteria</taxon>
        <taxon>Bacillati</taxon>
        <taxon>Actinomycetota</taxon>
        <taxon>Actinomycetes</taxon>
        <taxon>Streptosporangiales</taxon>
        <taxon>Streptosporangiaceae</taxon>
        <taxon>Acrocarpospora</taxon>
    </lineage>
</organism>
<reference evidence="2 3" key="1">
    <citation type="submission" date="2019-10" db="EMBL/GenBank/DDBJ databases">
        <title>Whole genome shotgun sequence of Acrocarpospora macrocephala NBRC 16266.</title>
        <authorList>
            <person name="Ichikawa N."/>
            <person name="Kimura A."/>
            <person name="Kitahashi Y."/>
            <person name="Komaki H."/>
            <person name="Oguchi A."/>
        </authorList>
    </citation>
    <scope>NUCLEOTIDE SEQUENCE [LARGE SCALE GENOMIC DNA]</scope>
    <source>
        <strain evidence="2 3">NBRC 16266</strain>
    </source>
</reference>
<feature type="chain" id="PRO_5024373130" evidence="1">
    <location>
        <begin position="28"/>
        <end position="124"/>
    </location>
</feature>